<proteinExistence type="predicted"/>
<organism evidence="1 2">
    <name type="scientific">Tanacetum coccineum</name>
    <dbReference type="NCBI Taxonomy" id="301880"/>
    <lineage>
        <taxon>Eukaryota</taxon>
        <taxon>Viridiplantae</taxon>
        <taxon>Streptophyta</taxon>
        <taxon>Embryophyta</taxon>
        <taxon>Tracheophyta</taxon>
        <taxon>Spermatophyta</taxon>
        <taxon>Magnoliopsida</taxon>
        <taxon>eudicotyledons</taxon>
        <taxon>Gunneridae</taxon>
        <taxon>Pentapetalae</taxon>
        <taxon>asterids</taxon>
        <taxon>campanulids</taxon>
        <taxon>Asterales</taxon>
        <taxon>Asteraceae</taxon>
        <taxon>Asteroideae</taxon>
        <taxon>Anthemideae</taxon>
        <taxon>Anthemidinae</taxon>
        <taxon>Tanacetum</taxon>
    </lineage>
</organism>
<dbReference type="Proteomes" id="UP001151760">
    <property type="component" value="Unassembled WGS sequence"/>
</dbReference>
<reference evidence="1" key="2">
    <citation type="submission" date="2022-01" db="EMBL/GenBank/DDBJ databases">
        <authorList>
            <person name="Yamashiro T."/>
            <person name="Shiraishi A."/>
            <person name="Satake H."/>
            <person name="Nakayama K."/>
        </authorList>
    </citation>
    <scope>NUCLEOTIDE SEQUENCE</scope>
</reference>
<dbReference type="EMBL" id="BQNB010015215">
    <property type="protein sequence ID" value="GJT37331.1"/>
    <property type="molecule type" value="Genomic_DNA"/>
</dbReference>
<comment type="caution">
    <text evidence="1">The sequence shown here is derived from an EMBL/GenBank/DDBJ whole genome shotgun (WGS) entry which is preliminary data.</text>
</comment>
<keyword evidence="2" id="KW-1185">Reference proteome</keyword>
<accession>A0ABQ5DDJ5</accession>
<name>A0ABQ5DDJ5_9ASTR</name>
<protein>
    <submittedName>
        <fullName evidence="1">Uncharacterized protein</fullName>
    </submittedName>
</protein>
<gene>
    <name evidence="1" type="ORF">Tco_0937196</name>
</gene>
<reference evidence="1" key="1">
    <citation type="journal article" date="2022" name="Int. J. Mol. Sci.">
        <title>Draft Genome of Tanacetum Coccineum: Genomic Comparison of Closely Related Tanacetum-Family Plants.</title>
        <authorList>
            <person name="Yamashiro T."/>
            <person name="Shiraishi A."/>
            <person name="Nakayama K."/>
            <person name="Satake H."/>
        </authorList>
    </citation>
    <scope>NUCLEOTIDE SEQUENCE</scope>
</reference>
<evidence type="ECO:0000313" key="2">
    <source>
        <dbReference type="Proteomes" id="UP001151760"/>
    </source>
</evidence>
<sequence length="74" mass="8540">MQRLLEALKRRSLLLHTRSDMLGKEMDQDSLTHKVNLASKVPTLKQCQPEQFPATVDNEGLGNKFMPDYLDKRI</sequence>
<evidence type="ECO:0000313" key="1">
    <source>
        <dbReference type="EMBL" id="GJT37331.1"/>
    </source>
</evidence>